<keyword evidence="4 6" id="KW-1133">Transmembrane helix</keyword>
<reference evidence="8" key="1">
    <citation type="submission" date="2021-05" db="EMBL/GenBank/DDBJ databases">
        <authorList>
            <person name="Pietrasiak N."/>
            <person name="Ward R."/>
            <person name="Stajich J.E."/>
            <person name="Kurbessoian T."/>
        </authorList>
    </citation>
    <scope>NUCLEOTIDE SEQUENCE</scope>
    <source>
        <strain evidence="8">HA4357-MV3</strain>
    </source>
</reference>
<sequence>MVNALSTIQRLLADPMAIKLIEVVVGIAIVALIFRLLAQTLPRQVQDTDLRYRIRKAISFVGYAIMSLLIVLAFSDSLGKLTVIFGVIGAGVAFALQEVIASFAGWAAISLGQFYKPGDRVLLGGIMGDVIDISILRTTLMECGDWVKADLYNGRIVRIANSFVFKEPVYNYSADFPFVWDEITVPVKYGSDRHLTREILQKVADEVIGEYVLQAKAQWEHMVHKYLIEDARIEPAVTLIANDNWMEFTLRYIVDYKKRRGKKDLIFSRILDEFDNSEGRVSVASTTIHIVETPAFNVKLVDSRNGISKKTEMDLSKETMQ</sequence>
<dbReference type="InterPro" id="IPR011014">
    <property type="entry name" value="MscS_channel_TM-2"/>
</dbReference>
<dbReference type="Proteomes" id="UP000813215">
    <property type="component" value="Unassembled WGS sequence"/>
</dbReference>
<dbReference type="GO" id="GO:0008381">
    <property type="term" value="F:mechanosensitive monoatomic ion channel activity"/>
    <property type="evidence" value="ECO:0007669"/>
    <property type="project" value="InterPro"/>
</dbReference>
<evidence type="ECO:0000313" key="9">
    <source>
        <dbReference type="Proteomes" id="UP000813215"/>
    </source>
</evidence>
<gene>
    <name evidence="8" type="ORF">KME28_08460</name>
</gene>
<evidence type="ECO:0000256" key="2">
    <source>
        <dbReference type="ARBA" id="ARBA00008017"/>
    </source>
</evidence>
<name>A0A9E3LT97_9NOST</name>
<comment type="caution">
    <text evidence="8">The sequence shown here is derived from an EMBL/GenBank/DDBJ whole genome shotgun (WGS) entry which is preliminary data.</text>
</comment>
<evidence type="ECO:0000256" key="1">
    <source>
        <dbReference type="ARBA" id="ARBA00004141"/>
    </source>
</evidence>
<evidence type="ECO:0000313" key="8">
    <source>
        <dbReference type="EMBL" id="MBW4431745.1"/>
    </source>
</evidence>
<dbReference type="AlphaFoldDB" id="A0A9E3LT97"/>
<evidence type="ECO:0000256" key="4">
    <source>
        <dbReference type="ARBA" id="ARBA00022989"/>
    </source>
</evidence>
<reference evidence="8" key="2">
    <citation type="journal article" date="2022" name="Microbiol. Resour. Announc.">
        <title>Metagenome Sequencing to Explore Phylogenomics of Terrestrial Cyanobacteria.</title>
        <authorList>
            <person name="Ward R.D."/>
            <person name="Stajich J.E."/>
            <person name="Johansen J.R."/>
            <person name="Huntemann M."/>
            <person name="Clum A."/>
            <person name="Foster B."/>
            <person name="Foster B."/>
            <person name="Roux S."/>
            <person name="Palaniappan K."/>
            <person name="Varghese N."/>
            <person name="Mukherjee S."/>
            <person name="Reddy T.B.K."/>
            <person name="Daum C."/>
            <person name="Copeland A."/>
            <person name="Chen I.A."/>
            <person name="Ivanova N.N."/>
            <person name="Kyrpides N.C."/>
            <person name="Shapiro N."/>
            <person name="Eloe-Fadrosh E.A."/>
            <person name="Pietrasiak N."/>
        </authorList>
    </citation>
    <scope>NUCLEOTIDE SEQUENCE</scope>
    <source>
        <strain evidence="8">HA4357-MV3</strain>
    </source>
</reference>
<dbReference type="SUPFAM" id="SSF50182">
    <property type="entry name" value="Sm-like ribonucleoproteins"/>
    <property type="match status" value="1"/>
</dbReference>
<accession>A0A9E3LT97</accession>
<keyword evidence="3 6" id="KW-0812">Transmembrane</keyword>
<dbReference type="Pfam" id="PF00924">
    <property type="entry name" value="MS_channel_2nd"/>
    <property type="match status" value="1"/>
</dbReference>
<organism evidence="8 9">
    <name type="scientific">Pelatocladus maniniholoensis HA4357-MV3</name>
    <dbReference type="NCBI Taxonomy" id="1117104"/>
    <lineage>
        <taxon>Bacteria</taxon>
        <taxon>Bacillati</taxon>
        <taxon>Cyanobacteriota</taxon>
        <taxon>Cyanophyceae</taxon>
        <taxon>Nostocales</taxon>
        <taxon>Nostocaceae</taxon>
        <taxon>Pelatocladus</taxon>
    </lineage>
</organism>
<evidence type="ECO:0000256" key="6">
    <source>
        <dbReference type="SAM" id="Phobius"/>
    </source>
</evidence>
<dbReference type="InterPro" id="IPR045275">
    <property type="entry name" value="MscS_archaea/bacteria_type"/>
</dbReference>
<dbReference type="Gene3D" id="2.30.30.60">
    <property type="match status" value="1"/>
</dbReference>
<protein>
    <submittedName>
        <fullName evidence="8">Mechanosensitive ion channel family protein</fullName>
    </submittedName>
</protein>
<dbReference type="InterPro" id="IPR010920">
    <property type="entry name" value="LSM_dom_sf"/>
</dbReference>
<dbReference type="Gene3D" id="1.10.287.1260">
    <property type="match status" value="1"/>
</dbReference>
<evidence type="ECO:0000256" key="5">
    <source>
        <dbReference type="ARBA" id="ARBA00023136"/>
    </source>
</evidence>
<comment type="similarity">
    <text evidence="2">Belongs to the MscS (TC 1.A.23) family.</text>
</comment>
<dbReference type="PANTHER" id="PTHR30221">
    <property type="entry name" value="SMALL-CONDUCTANCE MECHANOSENSITIVE CHANNEL"/>
    <property type="match status" value="1"/>
</dbReference>
<dbReference type="InterPro" id="IPR023408">
    <property type="entry name" value="MscS_beta-dom_sf"/>
</dbReference>
<feature type="transmembrane region" description="Helical" evidence="6">
    <location>
        <begin position="81"/>
        <end position="109"/>
    </location>
</feature>
<comment type="subcellular location">
    <subcellularLocation>
        <location evidence="1">Membrane</location>
        <topology evidence="1">Multi-pass membrane protein</topology>
    </subcellularLocation>
</comment>
<evidence type="ECO:0000259" key="7">
    <source>
        <dbReference type="Pfam" id="PF00924"/>
    </source>
</evidence>
<feature type="transmembrane region" description="Helical" evidence="6">
    <location>
        <begin position="16"/>
        <end position="37"/>
    </location>
</feature>
<evidence type="ECO:0000256" key="3">
    <source>
        <dbReference type="ARBA" id="ARBA00022692"/>
    </source>
</evidence>
<dbReference type="EMBL" id="JAHHHW010000074">
    <property type="protein sequence ID" value="MBW4431745.1"/>
    <property type="molecule type" value="Genomic_DNA"/>
</dbReference>
<dbReference type="InterPro" id="IPR006685">
    <property type="entry name" value="MscS_channel_2nd"/>
</dbReference>
<dbReference type="GO" id="GO:0016020">
    <property type="term" value="C:membrane"/>
    <property type="evidence" value="ECO:0007669"/>
    <property type="project" value="UniProtKB-SubCell"/>
</dbReference>
<feature type="transmembrane region" description="Helical" evidence="6">
    <location>
        <begin position="57"/>
        <end position="75"/>
    </location>
</feature>
<dbReference type="PANTHER" id="PTHR30221:SF1">
    <property type="entry name" value="SMALL-CONDUCTANCE MECHANOSENSITIVE CHANNEL"/>
    <property type="match status" value="1"/>
</dbReference>
<proteinExistence type="inferred from homology"/>
<dbReference type="SUPFAM" id="SSF82861">
    <property type="entry name" value="Mechanosensitive channel protein MscS (YggB), transmembrane region"/>
    <property type="match status" value="1"/>
</dbReference>
<keyword evidence="5 6" id="KW-0472">Membrane</keyword>
<feature type="domain" description="Mechanosensitive ion channel MscS" evidence="7">
    <location>
        <begin position="99"/>
        <end position="173"/>
    </location>
</feature>